<dbReference type="Proteomes" id="UP001597480">
    <property type="component" value="Unassembled WGS sequence"/>
</dbReference>
<dbReference type="RefSeq" id="WP_379822325.1">
    <property type="nucleotide sequence ID" value="NZ_JBHUMD010000029.1"/>
</dbReference>
<sequence length="328" mass="36249">MKKIFCLVAALILIAGCDDGDMGYKTFDFTDVDPVSCTNNVDDVSATTETYYKITGTEGLILIIAKGTLINATNPDPNTGENLPRIITLGTANTLTYYDFVSKPTGTLCTKSDIPAAKENGIWTGQGTLSVLTLPNIDKDTGKLLGYRHTITLENISFNQGDEKITIVNSEFGNIDKDFDFDFDFIQEGTDVPNVESCTNNSKLIYTRKAERTLSLDLANFDTLFDKEVETDTIELEGNTEDIVLFNIYKSTVTSANICNQGSQVPSLPIQKWQMIGGQVLITTTETGGIYNHDIYLKDAVFRNNLGDVFLLNDIIEVPDNGYYFGRY</sequence>
<evidence type="ECO:0000313" key="1">
    <source>
        <dbReference type="EMBL" id="MFD2603509.1"/>
    </source>
</evidence>
<accession>A0ABW5NZF9</accession>
<evidence type="ECO:0008006" key="3">
    <source>
        <dbReference type="Google" id="ProtNLM"/>
    </source>
</evidence>
<organism evidence="1 2">
    <name type="scientific">Flavobacterium suzhouense</name>
    <dbReference type="NCBI Taxonomy" id="1529638"/>
    <lineage>
        <taxon>Bacteria</taxon>
        <taxon>Pseudomonadati</taxon>
        <taxon>Bacteroidota</taxon>
        <taxon>Flavobacteriia</taxon>
        <taxon>Flavobacteriales</taxon>
        <taxon>Flavobacteriaceae</taxon>
        <taxon>Flavobacterium</taxon>
    </lineage>
</organism>
<dbReference type="EMBL" id="JBHUMD010000029">
    <property type="protein sequence ID" value="MFD2603509.1"/>
    <property type="molecule type" value="Genomic_DNA"/>
</dbReference>
<evidence type="ECO:0000313" key="2">
    <source>
        <dbReference type="Proteomes" id="UP001597480"/>
    </source>
</evidence>
<comment type="caution">
    <text evidence="1">The sequence shown here is derived from an EMBL/GenBank/DDBJ whole genome shotgun (WGS) entry which is preliminary data.</text>
</comment>
<keyword evidence="2" id="KW-1185">Reference proteome</keyword>
<dbReference type="PROSITE" id="PS51257">
    <property type="entry name" value="PROKAR_LIPOPROTEIN"/>
    <property type="match status" value="1"/>
</dbReference>
<gene>
    <name evidence="1" type="ORF">ACFSR3_15700</name>
</gene>
<protein>
    <recommendedName>
        <fullName evidence="3">Lipoprotein</fullName>
    </recommendedName>
</protein>
<reference evidence="2" key="1">
    <citation type="journal article" date="2019" name="Int. J. Syst. Evol. Microbiol.">
        <title>The Global Catalogue of Microorganisms (GCM) 10K type strain sequencing project: providing services to taxonomists for standard genome sequencing and annotation.</title>
        <authorList>
            <consortium name="The Broad Institute Genomics Platform"/>
            <consortium name="The Broad Institute Genome Sequencing Center for Infectious Disease"/>
            <person name="Wu L."/>
            <person name="Ma J."/>
        </authorList>
    </citation>
    <scope>NUCLEOTIDE SEQUENCE [LARGE SCALE GENOMIC DNA]</scope>
    <source>
        <strain evidence="2">KCTC 42107</strain>
    </source>
</reference>
<proteinExistence type="predicted"/>
<name>A0ABW5NZF9_9FLAO</name>